<dbReference type="InterPro" id="IPR027417">
    <property type="entry name" value="P-loop_NTPase"/>
</dbReference>
<evidence type="ECO:0000256" key="3">
    <source>
        <dbReference type="ARBA" id="ARBA00022448"/>
    </source>
</evidence>
<sequence>MDRSRPPRPEAPAPSAAGPIARGAGPLPHFFGSKIPRGGRSEGAAGAEPPGGRIAAGDPKPLLTLDTLSVAIEGQTLLHGVSLRLQPGETLALTGESGSGKSLTALAVMGLLPRAATISGTLTFDDTDLDRIAPRRRDLLRGAQMAMVFQEPMTALNPLMTIGAQIAEVFSIHRRPAPDLRALLDRVGLDVPPTRYPHELSGGQRQRVVIAIAIALRPKLLIADEPTTALDVTTQAQILSLLRDLTREDGMALLMITHDLAVVAQMAQRIAVLKDGRLVECAATAEVLSTPRHPYTRELVAASGHRARLPTASVGEVLLRARDVSVAYPGRRRHLLERPLPFTAVQGVSFDLRRGERLGLVGESGCGKSTLTRTLLGLEPRATGRITLDGQAVDPHRPDSAVQRRIQVVFQDPYGSFDPRHRVARLLAEPYHLLGHAPPPGAIDRALAEVGLSPRDARRHIHAFSGGQRQRLAIARALIIRPEVIVLDEAVSALDVRVRAQILDLLAQLSQRHRLTWIFISHDLSVVRQVTDRVLVMCQGKIVEDAPTETLFAAPRHPYTRALLEAAPKLPDNTATAGPRRAPPA</sequence>
<comment type="caution">
    <text evidence="8">The sequence shown here is derived from an EMBL/GenBank/DDBJ whole genome shotgun (WGS) entry which is preliminary data.</text>
</comment>
<feature type="domain" description="ABC transporter" evidence="7">
    <location>
        <begin position="319"/>
        <end position="564"/>
    </location>
</feature>
<name>A0A940MPV0_9RHOB</name>
<dbReference type="InterPro" id="IPR003593">
    <property type="entry name" value="AAA+_ATPase"/>
</dbReference>
<dbReference type="GO" id="GO:0055085">
    <property type="term" value="P:transmembrane transport"/>
    <property type="evidence" value="ECO:0007669"/>
    <property type="project" value="UniProtKB-ARBA"/>
</dbReference>
<dbReference type="Proteomes" id="UP000675940">
    <property type="component" value="Unassembled WGS sequence"/>
</dbReference>
<dbReference type="RefSeq" id="WP_209360690.1">
    <property type="nucleotide sequence ID" value="NZ_JAGISH010000004.1"/>
</dbReference>
<evidence type="ECO:0000313" key="9">
    <source>
        <dbReference type="Proteomes" id="UP000675940"/>
    </source>
</evidence>
<keyword evidence="9" id="KW-1185">Reference proteome</keyword>
<gene>
    <name evidence="8" type="ORF">J5474_09645</name>
</gene>
<evidence type="ECO:0000256" key="6">
    <source>
        <dbReference type="SAM" id="MobiDB-lite"/>
    </source>
</evidence>
<organism evidence="8 9">
    <name type="scientific">Sagittula salina</name>
    <dbReference type="NCBI Taxonomy" id="2820268"/>
    <lineage>
        <taxon>Bacteria</taxon>
        <taxon>Pseudomonadati</taxon>
        <taxon>Pseudomonadota</taxon>
        <taxon>Alphaproteobacteria</taxon>
        <taxon>Rhodobacterales</taxon>
        <taxon>Roseobacteraceae</taxon>
        <taxon>Sagittula</taxon>
    </lineage>
</organism>
<evidence type="ECO:0000256" key="1">
    <source>
        <dbReference type="ARBA" id="ARBA00004417"/>
    </source>
</evidence>
<dbReference type="GO" id="GO:0016887">
    <property type="term" value="F:ATP hydrolysis activity"/>
    <property type="evidence" value="ECO:0007669"/>
    <property type="project" value="InterPro"/>
</dbReference>
<dbReference type="SUPFAM" id="SSF52540">
    <property type="entry name" value="P-loop containing nucleoside triphosphate hydrolases"/>
    <property type="match status" value="2"/>
</dbReference>
<dbReference type="GO" id="GO:0005886">
    <property type="term" value="C:plasma membrane"/>
    <property type="evidence" value="ECO:0007669"/>
    <property type="project" value="UniProtKB-SubCell"/>
</dbReference>
<evidence type="ECO:0000259" key="7">
    <source>
        <dbReference type="PROSITE" id="PS50893"/>
    </source>
</evidence>
<dbReference type="GO" id="GO:0005524">
    <property type="term" value="F:ATP binding"/>
    <property type="evidence" value="ECO:0007669"/>
    <property type="project" value="UniProtKB-KW"/>
</dbReference>
<dbReference type="Pfam" id="PF00005">
    <property type="entry name" value="ABC_tran"/>
    <property type="match status" value="2"/>
</dbReference>
<evidence type="ECO:0000256" key="4">
    <source>
        <dbReference type="ARBA" id="ARBA00022741"/>
    </source>
</evidence>
<evidence type="ECO:0000313" key="8">
    <source>
        <dbReference type="EMBL" id="MBP0482752.1"/>
    </source>
</evidence>
<dbReference type="GO" id="GO:0015833">
    <property type="term" value="P:peptide transport"/>
    <property type="evidence" value="ECO:0007669"/>
    <property type="project" value="InterPro"/>
</dbReference>
<dbReference type="AlphaFoldDB" id="A0A940MPV0"/>
<dbReference type="NCBIfam" id="NF008453">
    <property type="entry name" value="PRK11308.1"/>
    <property type="match status" value="2"/>
</dbReference>
<comment type="similarity">
    <text evidence="2">Belongs to the ABC transporter superfamily.</text>
</comment>
<dbReference type="SMART" id="SM00382">
    <property type="entry name" value="AAA"/>
    <property type="match status" value="2"/>
</dbReference>
<keyword evidence="3" id="KW-0813">Transport</keyword>
<dbReference type="Pfam" id="PF08352">
    <property type="entry name" value="oligo_HPY"/>
    <property type="match status" value="2"/>
</dbReference>
<keyword evidence="5 8" id="KW-0067">ATP-binding</keyword>
<evidence type="ECO:0000256" key="5">
    <source>
        <dbReference type="ARBA" id="ARBA00022840"/>
    </source>
</evidence>
<feature type="compositionally biased region" description="Low complexity" evidence="6">
    <location>
        <begin position="36"/>
        <end position="57"/>
    </location>
</feature>
<keyword evidence="4" id="KW-0547">Nucleotide-binding</keyword>
<dbReference type="PANTHER" id="PTHR43776">
    <property type="entry name" value="TRANSPORT ATP-BINDING PROTEIN"/>
    <property type="match status" value="1"/>
</dbReference>
<proteinExistence type="inferred from homology"/>
<dbReference type="InterPro" id="IPR003439">
    <property type="entry name" value="ABC_transporter-like_ATP-bd"/>
</dbReference>
<dbReference type="PROSITE" id="PS50893">
    <property type="entry name" value="ABC_TRANSPORTER_2"/>
    <property type="match status" value="2"/>
</dbReference>
<dbReference type="PANTHER" id="PTHR43776:SF7">
    <property type="entry name" value="D,D-DIPEPTIDE TRANSPORT ATP-BINDING PROTEIN DDPF-RELATED"/>
    <property type="match status" value="1"/>
</dbReference>
<dbReference type="Gene3D" id="3.40.50.300">
    <property type="entry name" value="P-loop containing nucleotide triphosphate hydrolases"/>
    <property type="match status" value="2"/>
</dbReference>
<reference evidence="8" key="1">
    <citation type="submission" date="2021-03" db="EMBL/GenBank/DDBJ databases">
        <title>Sagittula salina sp. nov. strain M10.9X isolated from the marine waste.</title>
        <authorList>
            <person name="Satari L."/>
            <person name="Molina-Menor E."/>
            <person name="Vidal-Verdu A."/>
            <person name="Pascual J."/>
            <person name="Pereto J."/>
            <person name="Porcar M."/>
        </authorList>
    </citation>
    <scope>NUCLEOTIDE SEQUENCE</scope>
    <source>
        <strain evidence="8">M10.9X</strain>
    </source>
</reference>
<dbReference type="EMBL" id="JAGISH010000004">
    <property type="protein sequence ID" value="MBP0482752.1"/>
    <property type="molecule type" value="Genomic_DNA"/>
</dbReference>
<dbReference type="InterPro" id="IPR017871">
    <property type="entry name" value="ABC_transporter-like_CS"/>
</dbReference>
<protein>
    <submittedName>
        <fullName evidence="8">ABC transporter ATP-binding protein</fullName>
    </submittedName>
</protein>
<dbReference type="InterPro" id="IPR050319">
    <property type="entry name" value="ABC_transp_ATP-bind"/>
</dbReference>
<dbReference type="PROSITE" id="PS00211">
    <property type="entry name" value="ABC_TRANSPORTER_1"/>
    <property type="match status" value="2"/>
</dbReference>
<feature type="domain" description="ABC transporter" evidence="7">
    <location>
        <begin position="63"/>
        <end position="300"/>
    </location>
</feature>
<feature type="compositionally biased region" description="Low complexity" evidence="6">
    <location>
        <begin position="13"/>
        <end position="28"/>
    </location>
</feature>
<dbReference type="CDD" id="cd03257">
    <property type="entry name" value="ABC_NikE_OppD_transporters"/>
    <property type="match status" value="2"/>
</dbReference>
<accession>A0A940MPV0</accession>
<comment type="subcellular location">
    <subcellularLocation>
        <location evidence="1">Cell inner membrane</location>
        <topology evidence="1">Peripheral membrane protein</topology>
    </subcellularLocation>
</comment>
<feature type="region of interest" description="Disordered" evidence="6">
    <location>
        <begin position="1"/>
        <end position="59"/>
    </location>
</feature>
<dbReference type="InterPro" id="IPR013563">
    <property type="entry name" value="Oligopep_ABC_C"/>
</dbReference>
<evidence type="ECO:0000256" key="2">
    <source>
        <dbReference type="ARBA" id="ARBA00005417"/>
    </source>
</evidence>